<feature type="domain" description="N-acetyltransferase" evidence="3">
    <location>
        <begin position="4"/>
        <end position="140"/>
    </location>
</feature>
<dbReference type="PROSITE" id="PS51186">
    <property type="entry name" value="GNAT"/>
    <property type="match status" value="1"/>
</dbReference>
<keyword evidence="5" id="KW-1185">Reference proteome</keyword>
<dbReference type="CDD" id="cd04301">
    <property type="entry name" value="NAT_SF"/>
    <property type="match status" value="1"/>
</dbReference>
<dbReference type="InterPro" id="IPR016181">
    <property type="entry name" value="Acyl_CoA_acyltransferase"/>
</dbReference>
<proteinExistence type="predicted"/>
<keyword evidence="1" id="KW-0808">Transferase</keyword>
<dbReference type="SUPFAM" id="SSF55729">
    <property type="entry name" value="Acyl-CoA N-acyltransferases (Nat)"/>
    <property type="match status" value="1"/>
</dbReference>
<protein>
    <submittedName>
        <fullName evidence="4">GNAT family N-acetyltransferase</fullName>
    </submittedName>
</protein>
<sequence length="140" mass="15891">MKVVRYDPFHLPDLRALYYLSRQTAFPWEDPSGYTLLDFDLVTQDESILVAVDQQRPVGFISWWPPDNFIHSLFVDPAFIRKGVGKSLLQACLAHIGRPATLKCKTANQNALQFYYAQGWLPIDTVVDAGDPYLLLAFNG</sequence>
<dbReference type="EMBL" id="JAFMYW010000019">
    <property type="protein sequence ID" value="MBO0953066.1"/>
    <property type="molecule type" value="Genomic_DNA"/>
</dbReference>
<dbReference type="PANTHER" id="PTHR43877">
    <property type="entry name" value="AMINOALKYLPHOSPHONATE N-ACETYLTRANSFERASE-RELATED-RELATED"/>
    <property type="match status" value="1"/>
</dbReference>
<reference evidence="4 5" key="1">
    <citation type="submission" date="2021-03" db="EMBL/GenBank/DDBJ databases">
        <title>Fibrella sp. HMF5405 genome sequencing and assembly.</title>
        <authorList>
            <person name="Kang H."/>
            <person name="Kim H."/>
            <person name="Bae S."/>
            <person name="Joh K."/>
        </authorList>
    </citation>
    <scope>NUCLEOTIDE SEQUENCE [LARGE SCALE GENOMIC DNA]</scope>
    <source>
        <strain evidence="4 5">HMF5405</strain>
    </source>
</reference>
<keyword evidence="2" id="KW-0012">Acyltransferase</keyword>
<dbReference type="InterPro" id="IPR050832">
    <property type="entry name" value="Bact_Acetyltransf"/>
</dbReference>
<dbReference type="Pfam" id="PF00583">
    <property type="entry name" value="Acetyltransf_1"/>
    <property type="match status" value="1"/>
</dbReference>
<organism evidence="4 5">
    <name type="scientific">Fibrella forsythiae</name>
    <dbReference type="NCBI Taxonomy" id="2817061"/>
    <lineage>
        <taxon>Bacteria</taxon>
        <taxon>Pseudomonadati</taxon>
        <taxon>Bacteroidota</taxon>
        <taxon>Cytophagia</taxon>
        <taxon>Cytophagales</taxon>
        <taxon>Spirosomataceae</taxon>
        <taxon>Fibrella</taxon>
    </lineage>
</organism>
<dbReference type="InterPro" id="IPR000182">
    <property type="entry name" value="GNAT_dom"/>
</dbReference>
<evidence type="ECO:0000313" key="4">
    <source>
        <dbReference type="EMBL" id="MBO0953066.1"/>
    </source>
</evidence>
<comment type="caution">
    <text evidence="4">The sequence shown here is derived from an EMBL/GenBank/DDBJ whole genome shotgun (WGS) entry which is preliminary data.</text>
</comment>
<dbReference type="Gene3D" id="3.40.630.30">
    <property type="match status" value="1"/>
</dbReference>
<dbReference type="RefSeq" id="WP_207333018.1">
    <property type="nucleotide sequence ID" value="NZ_JAFMYW010000019.1"/>
</dbReference>
<evidence type="ECO:0000256" key="1">
    <source>
        <dbReference type="ARBA" id="ARBA00022679"/>
    </source>
</evidence>
<name>A0ABS3JST5_9BACT</name>
<gene>
    <name evidence="4" type="ORF">J2I46_31120</name>
</gene>
<evidence type="ECO:0000259" key="3">
    <source>
        <dbReference type="PROSITE" id="PS51186"/>
    </source>
</evidence>
<dbReference type="PANTHER" id="PTHR43877:SF2">
    <property type="entry name" value="AMINOALKYLPHOSPHONATE N-ACETYLTRANSFERASE-RELATED"/>
    <property type="match status" value="1"/>
</dbReference>
<evidence type="ECO:0000256" key="2">
    <source>
        <dbReference type="ARBA" id="ARBA00023315"/>
    </source>
</evidence>
<dbReference type="Proteomes" id="UP000664628">
    <property type="component" value="Unassembled WGS sequence"/>
</dbReference>
<evidence type="ECO:0000313" key="5">
    <source>
        <dbReference type="Proteomes" id="UP000664628"/>
    </source>
</evidence>
<accession>A0ABS3JST5</accession>